<name>A0A1X9Q9D1_9VIRU</name>
<proteinExistence type="predicted"/>
<gene>
    <name evidence="1" type="primary">U2</name>
</gene>
<evidence type="ECO:0000313" key="1">
    <source>
        <dbReference type="EMBL" id="ARQ19023.1"/>
    </source>
</evidence>
<accession>A0A1X9Q9D1</accession>
<dbReference type="EMBL" id="KX086237">
    <property type="protein sequence ID" value="ARQ19023.1"/>
    <property type="molecule type" value="Genomic_DNA"/>
</dbReference>
<reference evidence="1" key="1">
    <citation type="journal article" date="2017" name="Iran. J. Plant Pathol.">
        <title>Identification and molecular characterization of Faba bean necrotic stunt virus, a new nanovirus in legume fields in Iran.</title>
        <authorList>
            <person name="Lotfipour M."/>
            <person name="Izadpanah K."/>
            <person name="Behjatnia S.A."/>
        </authorList>
    </citation>
    <scope>NUCLEOTIDE SEQUENCE</scope>
    <source>
        <strain evidence="1">Kazerun_3</strain>
    </source>
</reference>
<organism evidence="1">
    <name type="scientific">Faba bean necrotic stunt virus</name>
    <dbReference type="NCBI Taxonomy" id="283824"/>
    <lineage>
        <taxon>Viruses</taxon>
        <taxon>Monodnaviria</taxon>
        <taxon>Shotokuvirae</taxon>
        <taxon>Cressdnaviricota</taxon>
        <taxon>Arfiviricetes</taxon>
        <taxon>Mulpavirales</taxon>
        <taxon>Nanoviridae</taxon>
        <taxon>Nanovirus</taxon>
        <taxon>Nanovirus necropumiliviciae</taxon>
    </lineage>
</organism>
<protein>
    <submittedName>
        <fullName evidence="1">U2 protein</fullName>
    </submittedName>
</protein>
<sequence length="121" mass="14521">MATEYEYNLSMREIMTMKEEQDSFWSSYHDFLRAYEDVLGEYCRRHGRRVLAYPRLPSYAPTRLVLKTRAVYDIRLEECKSCISEFKDSSCINYNSQEGLADLYDYGNYRYQVYYSEPSCN</sequence>